<organism evidence="1 2">
    <name type="scientific">Candidatus Saganbacteria bacterium</name>
    <dbReference type="NCBI Taxonomy" id="2575572"/>
    <lineage>
        <taxon>Bacteria</taxon>
        <taxon>Bacillati</taxon>
        <taxon>Saganbacteria</taxon>
    </lineage>
</organism>
<reference evidence="1" key="1">
    <citation type="submission" date="2020-07" db="EMBL/GenBank/DDBJ databases">
        <title>Huge and variable diversity of episymbiotic CPR bacteria and DPANN archaea in groundwater ecosystems.</title>
        <authorList>
            <person name="He C.Y."/>
            <person name="Keren R."/>
            <person name="Whittaker M."/>
            <person name="Farag I.F."/>
            <person name="Doudna J."/>
            <person name="Cate J.H.D."/>
            <person name="Banfield J.F."/>
        </authorList>
    </citation>
    <scope>NUCLEOTIDE SEQUENCE</scope>
    <source>
        <strain evidence="1">NC_groundwater_1860_Pr3_B-0.1um_51_7</strain>
    </source>
</reference>
<evidence type="ECO:0008006" key="3">
    <source>
        <dbReference type="Google" id="ProtNLM"/>
    </source>
</evidence>
<dbReference type="Proteomes" id="UP000808761">
    <property type="component" value="Unassembled WGS sequence"/>
</dbReference>
<dbReference type="EMBL" id="JACRKR010000020">
    <property type="protein sequence ID" value="MBI5078473.1"/>
    <property type="molecule type" value="Genomic_DNA"/>
</dbReference>
<protein>
    <recommendedName>
        <fullName evidence="3">Aminodeoxychorismate lyase</fullName>
    </recommendedName>
</protein>
<dbReference type="Gene3D" id="3.30.1490.480">
    <property type="entry name" value="Endolytic murein transglycosylase"/>
    <property type="match status" value="1"/>
</dbReference>
<dbReference type="AlphaFoldDB" id="A0A9D6UKG5"/>
<evidence type="ECO:0000313" key="1">
    <source>
        <dbReference type="EMBL" id="MBI5078473.1"/>
    </source>
</evidence>
<feature type="non-terminal residue" evidence="1">
    <location>
        <position position="106"/>
    </location>
</feature>
<sequence length="106" mass="11795">MRIKIPFRLVLFGFLGMIVLLLWPANPFDLSEIKIMVPEGASVRAVQRRLRRSGILPSWSAFLPAVRLLGAQNKIKAGEYLFSPSESLPRVVIKLLMGGVIPPQTV</sequence>
<proteinExistence type="predicted"/>
<accession>A0A9D6UKG5</accession>
<evidence type="ECO:0000313" key="2">
    <source>
        <dbReference type="Proteomes" id="UP000808761"/>
    </source>
</evidence>
<gene>
    <name evidence="1" type="ORF">HZB08_00420</name>
</gene>
<name>A0A9D6UKG5_UNCSA</name>
<comment type="caution">
    <text evidence="1">The sequence shown here is derived from an EMBL/GenBank/DDBJ whole genome shotgun (WGS) entry which is preliminary data.</text>
</comment>